<comment type="pathway">
    <text evidence="3">Carbohydrate degradation.</text>
</comment>
<evidence type="ECO:0000256" key="2">
    <source>
        <dbReference type="ARBA" id="ARBA00002315"/>
    </source>
</evidence>
<dbReference type="SUPFAM" id="SSF53649">
    <property type="entry name" value="Alkaline phosphatase-like"/>
    <property type="match status" value="1"/>
</dbReference>
<dbReference type="AlphaFoldDB" id="A0A1Y4LHQ2"/>
<evidence type="ECO:0000256" key="3">
    <source>
        <dbReference type="ARBA" id="ARBA00004921"/>
    </source>
</evidence>
<evidence type="ECO:0000256" key="5">
    <source>
        <dbReference type="ARBA" id="ARBA00023152"/>
    </source>
</evidence>
<keyword evidence="6" id="KW-0413">Isomerase</keyword>
<evidence type="ECO:0000256" key="4">
    <source>
        <dbReference type="ARBA" id="ARBA00005524"/>
    </source>
</evidence>
<keyword evidence="5" id="KW-0324">Glycolysis</keyword>
<gene>
    <name evidence="8" type="ORF">B5F17_00445</name>
</gene>
<dbReference type="InterPro" id="IPR042253">
    <property type="entry name" value="Pglycerate_mutase_ApgM_sf"/>
</dbReference>
<dbReference type="CDD" id="cd16011">
    <property type="entry name" value="iPGM_like"/>
    <property type="match status" value="1"/>
</dbReference>
<dbReference type="PANTHER" id="PTHR31209:SF4">
    <property type="entry name" value="2,3-BISPHOSPHOGLYCERATE-INDEPENDENT PHOSPHOGLYCERATE MUTASE"/>
    <property type="match status" value="1"/>
</dbReference>
<accession>A0A1Y4LHQ2</accession>
<comment type="similarity">
    <text evidence="4">Belongs to the BPG-independent phosphoglycerate mutase family. A-PGAM subfamily.</text>
</comment>
<comment type="function">
    <text evidence="2">Catalyzes the interconversion of 2-phosphoglycerate and 3-phosphoglycerate.</text>
</comment>
<dbReference type="Gene3D" id="3.30.70.2130">
    <property type="entry name" value="Metalloenzyme domain"/>
    <property type="match status" value="1"/>
</dbReference>
<dbReference type="PANTHER" id="PTHR31209">
    <property type="entry name" value="COFACTOR-INDEPENDENT PHOSPHOGLYCERATE MUTASE"/>
    <property type="match status" value="1"/>
</dbReference>
<dbReference type="EMBL" id="NFKK01000001">
    <property type="protein sequence ID" value="OUP54401.1"/>
    <property type="molecule type" value="Genomic_DNA"/>
</dbReference>
<dbReference type="InterPro" id="IPR006124">
    <property type="entry name" value="Metalloenzyme"/>
</dbReference>
<dbReference type="InterPro" id="IPR017850">
    <property type="entry name" value="Alkaline_phosphatase_core_sf"/>
</dbReference>
<dbReference type="GO" id="GO:0004619">
    <property type="term" value="F:phosphoglycerate mutase activity"/>
    <property type="evidence" value="ECO:0007669"/>
    <property type="project" value="UniProtKB-EC"/>
</dbReference>
<evidence type="ECO:0000256" key="1">
    <source>
        <dbReference type="ARBA" id="ARBA00000370"/>
    </source>
</evidence>
<dbReference type="InterPro" id="IPR004456">
    <property type="entry name" value="Pglycerate_mutase_ApgM"/>
</dbReference>
<comment type="caution">
    <text evidence="8">The sequence shown here is derived from an EMBL/GenBank/DDBJ whole genome shotgun (WGS) entry which is preliminary data.</text>
</comment>
<dbReference type="GO" id="GO:0006096">
    <property type="term" value="P:glycolytic process"/>
    <property type="evidence" value="ECO:0007669"/>
    <property type="project" value="UniProtKB-KW"/>
</dbReference>
<reference evidence="9" key="1">
    <citation type="submission" date="2017-04" db="EMBL/GenBank/DDBJ databases">
        <title>Function of individual gut microbiota members based on whole genome sequencing of pure cultures obtained from chicken caecum.</title>
        <authorList>
            <person name="Medvecky M."/>
            <person name="Cejkova D."/>
            <person name="Polansky O."/>
            <person name="Karasova D."/>
            <person name="Kubasova T."/>
            <person name="Cizek A."/>
            <person name="Rychlik I."/>
        </authorList>
    </citation>
    <scope>NUCLEOTIDE SEQUENCE [LARGE SCALE GENOMIC DNA]</scope>
    <source>
        <strain evidence="9">An180</strain>
    </source>
</reference>
<dbReference type="GO" id="GO:0046872">
    <property type="term" value="F:metal ion binding"/>
    <property type="evidence" value="ECO:0007669"/>
    <property type="project" value="InterPro"/>
</dbReference>
<dbReference type="PIRSF" id="PIRSF006392">
    <property type="entry name" value="IPGAM_arch"/>
    <property type="match status" value="1"/>
</dbReference>
<organism evidence="8 9">
    <name type="scientific">Butyricicoccus pullicaecorum</name>
    <dbReference type="NCBI Taxonomy" id="501571"/>
    <lineage>
        <taxon>Bacteria</taxon>
        <taxon>Bacillati</taxon>
        <taxon>Bacillota</taxon>
        <taxon>Clostridia</taxon>
        <taxon>Eubacteriales</taxon>
        <taxon>Butyricicoccaceae</taxon>
        <taxon>Butyricicoccus</taxon>
    </lineage>
</organism>
<sequence>MSSVRKHGNTGQNNQIRYNITIATILGDRKQVSNLKYIIALADGCADLPAICGMTPLGYANTPCLARLSARAVIGRTCLIPPGCIPGSQSALLTLLGAPRSACSSGRAAIEAMACGIDLDGCTALRCNFVSLDGDRLVAHDGGGLTDEEAAQLIDALEDALGDDTHRFVPGSGYRAFLLRRGREHPGGGSPDGLLGCDLRTCQPEDDDLERLYYAAREVLDAHPVNLERKAQGKLPANAVWFWGGGPTPVLPDFTTCTGLRGAATGGVPLVRGIARGMGLEWLNVPHADGTLHTNWEGKAFATFDALTRQGMDFVFVHTEAPDEAGHAGSLPEKVASIEYFDRRLLTPLTGWLDENAVDYRLLVLPDHPTPISLRTHTADPVPFLLYDSRTSAAGGIFDEMHTSNLPLTPGEEMLDVLLERKRNP</sequence>
<feature type="domain" description="Metalloenzyme" evidence="7">
    <location>
        <begin position="36"/>
        <end position="392"/>
    </location>
</feature>
<dbReference type="Proteomes" id="UP000195897">
    <property type="component" value="Unassembled WGS sequence"/>
</dbReference>
<protein>
    <recommendedName>
        <fullName evidence="7">Metalloenzyme domain-containing protein</fullName>
    </recommendedName>
</protein>
<proteinExistence type="inferred from homology"/>
<evidence type="ECO:0000313" key="9">
    <source>
        <dbReference type="Proteomes" id="UP000195897"/>
    </source>
</evidence>
<evidence type="ECO:0000256" key="6">
    <source>
        <dbReference type="ARBA" id="ARBA00023235"/>
    </source>
</evidence>
<name>A0A1Y4LHQ2_9FIRM</name>
<dbReference type="Gene3D" id="3.40.720.10">
    <property type="entry name" value="Alkaline Phosphatase, subunit A"/>
    <property type="match status" value="1"/>
</dbReference>
<dbReference type="NCBIfam" id="TIGR00306">
    <property type="entry name" value="apgM"/>
    <property type="match status" value="1"/>
</dbReference>
<dbReference type="Pfam" id="PF10143">
    <property type="entry name" value="PhosphMutase"/>
    <property type="match status" value="1"/>
</dbReference>
<comment type="catalytic activity">
    <reaction evidence="1">
        <text>(2R)-2-phosphoglycerate = (2R)-3-phosphoglycerate</text>
        <dbReference type="Rhea" id="RHEA:15901"/>
        <dbReference type="ChEBI" id="CHEBI:58272"/>
        <dbReference type="ChEBI" id="CHEBI:58289"/>
        <dbReference type="EC" id="5.4.2.12"/>
    </reaction>
</comment>
<evidence type="ECO:0000313" key="8">
    <source>
        <dbReference type="EMBL" id="OUP54401.1"/>
    </source>
</evidence>
<dbReference type="Pfam" id="PF01676">
    <property type="entry name" value="Metalloenzyme"/>
    <property type="match status" value="1"/>
</dbReference>
<evidence type="ECO:0000259" key="7">
    <source>
        <dbReference type="Pfam" id="PF01676"/>
    </source>
</evidence>